<comment type="caution">
    <text evidence="1">The sequence shown here is derived from an EMBL/GenBank/DDBJ whole genome shotgun (WGS) entry which is preliminary data.</text>
</comment>
<proteinExistence type="predicted"/>
<dbReference type="Proteomes" id="UP001157418">
    <property type="component" value="Unassembled WGS sequence"/>
</dbReference>
<protein>
    <submittedName>
        <fullName evidence="1">Uncharacterized protein</fullName>
    </submittedName>
</protein>
<dbReference type="EMBL" id="CAKMRJ010005745">
    <property type="protein sequence ID" value="CAH1454397.1"/>
    <property type="molecule type" value="Genomic_DNA"/>
</dbReference>
<keyword evidence="2" id="KW-1185">Reference proteome</keyword>
<evidence type="ECO:0000313" key="1">
    <source>
        <dbReference type="EMBL" id="CAH1454397.1"/>
    </source>
</evidence>
<organism evidence="1 2">
    <name type="scientific">Lactuca virosa</name>
    <dbReference type="NCBI Taxonomy" id="75947"/>
    <lineage>
        <taxon>Eukaryota</taxon>
        <taxon>Viridiplantae</taxon>
        <taxon>Streptophyta</taxon>
        <taxon>Embryophyta</taxon>
        <taxon>Tracheophyta</taxon>
        <taxon>Spermatophyta</taxon>
        <taxon>Magnoliopsida</taxon>
        <taxon>eudicotyledons</taxon>
        <taxon>Gunneridae</taxon>
        <taxon>Pentapetalae</taxon>
        <taxon>asterids</taxon>
        <taxon>campanulids</taxon>
        <taxon>Asterales</taxon>
        <taxon>Asteraceae</taxon>
        <taxon>Cichorioideae</taxon>
        <taxon>Cichorieae</taxon>
        <taxon>Lactucinae</taxon>
        <taxon>Lactuca</taxon>
    </lineage>
</organism>
<evidence type="ECO:0000313" key="2">
    <source>
        <dbReference type="Proteomes" id="UP001157418"/>
    </source>
</evidence>
<reference evidence="1 2" key="1">
    <citation type="submission" date="2022-01" db="EMBL/GenBank/DDBJ databases">
        <authorList>
            <person name="Xiong W."/>
            <person name="Schranz E."/>
        </authorList>
    </citation>
    <scope>NUCLEOTIDE SEQUENCE [LARGE SCALE GENOMIC DNA]</scope>
</reference>
<accession>A0AAU9PXQ2</accession>
<dbReference type="AlphaFoldDB" id="A0AAU9PXQ2"/>
<name>A0AAU9PXQ2_9ASTR</name>
<sequence length="133" mass="15439">MLKLNTKEVPSPTTYNTTFSRVKVFLILYYSQMTMSDIELAKEFTNTVPKPSTSMNGVEQFEDGKALQNAKGIVFYGKKGNKGQKNYMFYTDLKERFSTLQINNVLLRMVSCLMNIGEDKHEIRSILRWYLEV</sequence>
<gene>
    <name evidence="1" type="ORF">LVIROSA_LOCUS39578</name>
</gene>